<gene>
    <name evidence="1" type="ORF">SAMN05660236_2176</name>
</gene>
<protein>
    <submittedName>
        <fullName evidence="1">Uncharacterized protein</fullName>
    </submittedName>
</protein>
<sequence length="131" mass="15252">MNNPIYFNCFFTDDEAEDTVCTYKIMLSQSVQYPFELYKLINIVSDQWEHSSSHALLMDAIKILTCELFSREVRDAIHHDQVLLNINDILAKIDQGKMSISIGAINHREFLMPRFDVVLDELLQMDKPVLK</sequence>
<proteinExistence type="predicted"/>
<name>A0A1T5KGT7_9BACT</name>
<accession>A0A1T5KGT7</accession>
<evidence type="ECO:0000313" key="1">
    <source>
        <dbReference type="EMBL" id="SKC62893.1"/>
    </source>
</evidence>
<dbReference type="AlphaFoldDB" id="A0A1T5KGT7"/>
<dbReference type="RefSeq" id="WP_079686653.1">
    <property type="nucleotide sequence ID" value="NZ_FUZU01000001.1"/>
</dbReference>
<dbReference type="Proteomes" id="UP000190961">
    <property type="component" value="Unassembled WGS sequence"/>
</dbReference>
<dbReference type="EMBL" id="FUZU01000001">
    <property type="protein sequence ID" value="SKC62893.1"/>
    <property type="molecule type" value="Genomic_DNA"/>
</dbReference>
<reference evidence="1 2" key="1">
    <citation type="submission" date="2017-02" db="EMBL/GenBank/DDBJ databases">
        <authorList>
            <person name="Peterson S.W."/>
        </authorList>
    </citation>
    <scope>NUCLEOTIDE SEQUENCE [LARGE SCALE GENOMIC DNA]</scope>
    <source>
        <strain evidence="1 2">DSM 25262</strain>
    </source>
</reference>
<evidence type="ECO:0000313" key="2">
    <source>
        <dbReference type="Proteomes" id="UP000190961"/>
    </source>
</evidence>
<organism evidence="1 2">
    <name type="scientific">Ohtaekwangia koreensis</name>
    <dbReference type="NCBI Taxonomy" id="688867"/>
    <lineage>
        <taxon>Bacteria</taxon>
        <taxon>Pseudomonadati</taxon>
        <taxon>Bacteroidota</taxon>
        <taxon>Cytophagia</taxon>
        <taxon>Cytophagales</taxon>
        <taxon>Fulvivirgaceae</taxon>
        <taxon>Ohtaekwangia</taxon>
    </lineage>
</organism>
<keyword evidence="2" id="KW-1185">Reference proteome</keyword>